<dbReference type="InterPro" id="IPR033985">
    <property type="entry name" value="SusD-like_N"/>
</dbReference>
<evidence type="ECO:0000259" key="6">
    <source>
        <dbReference type="Pfam" id="PF07980"/>
    </source>
</evidence>
<evidence type="ECO:0000256" key="5">
    <source>
        <dbReference type="ARBA" id="ARBA00023237"/>
    </source>
</evidence>
<evidence type="ECO:0000313" key="9">
    <source>
        <dbReference type="Proteomes" id="UP000190230"/>
    </source>
</evidence>
<evidence type="ECO:0000256" key="1">
    <source>
        <dbReference type="ARBA" id="ARBA00004442"/>
    </source>
</evidence>
<evidence type="ECO:0000313" key="8">
    <source>
        <dbReference type="EMBL" id="SKB80496.1"/>
    </source>
</evidence>
<keyword evidence="5" id="KW-0998">Cell outer membrane</keyword>
<dbReference type="SUPFAM" id="SSF48452">
    <property type="entry name" value="TPR-like"/>
    <property type="match status" value="1"/>
</dbReference>
<dbReference type="Pfam" id="PF07980">
    <property type="entry name" value="SusD_RagB"/>
    <property type="match status" value="1"/>
</dbReference>
<proteinExistence type="inferred from homology"/>
<comment type="subcellular location">
    <subcellularLocation>
        <location evidence="1">Cell outer membrane</location>
    </subcellularLocation>
</comment>
<keyword evidence="3" id="KW-0732">Signal</keyword>
<dbReference type="Proteomes" id="UP000190230">
    <property type="component" value="Unassembled WGS sequence"/>
</dbReference>
<keyword evidence="9" id="KW-1185">Reference proteome</keyword>
<accession>A0A1T5E9F0</accession>
<name>A0A1T5E9F0_9FLAO</name>
<keyword evidence="4" id="KW-0472">Membrane</keyword>
<dbReference type="STRING" id="241145.SAMN05660776_3082"/>
<protein>
    <submittedName>
        <fullName evidence="8">Starch-binding associating with outer membrane</fullName>
    </submittedName>
</protein>
<dbReference type="Pfam" id="PF14322">
    <property type="entry name" value="SusD-like_3"/>
    <property type="match status" value="1"/>
</dbReference>
<dbReference type="InterPro" id="IPR012944">
    <property type="entry name" value="SusD_RagB_dom"/>
</dbReference>
<dbReference type="AlphaFoldDB" id="A0A1T5E9F0"/>
<dbReference type="OrthoDB" id="5694214at2"/>
<organism evidence="8 9">
    <name type="scientific">Salegentibacter holothuriorum</name>
    <dbReference type="NCBI Taxonomy" id="241145"/>
    <lineage>
        <taxon>Bacteria</taxon>
        <taxon>Pseudomonadati</taxon>
        <taxon>Bacteroidota</taxon>
        <taxon>Flavobacteriia</taxon>
        <taxon>Flavobacteriales</taxon>
        <taxon>Flavobacteriaceae</taxon>
        <taxon>Salegentibacter</taxon>
    </lineage>
</organism>
<gene>
    <name evidence="8" type="ORF">SAMN05660776_3082</name>
</gene>
<dbReference type="GO" id="GO:0009279">
    <property type="term" value="C:cell outer membrane"/>
    <property type="evidence" value="ECO:0007669"/>
    <property type="project" value="UniProtKB-SubCell"/>
</dbReference>
<reference evidence="9" key="1">
    <citation type="submission" date="2017-02" db="EMBL/GenBank/DDBJ databases">
        <authorList>
            <person name="Varghese N."/>
            <person name="Submissions S."/>
        </authorList>
    </citation>
    <scope>NUCLEOTIDE SEQUENCE [LARGE SCALE GENOMIC DNA]</scope>
    <source>
        <strain evidence="9">DSM 23405</strain>
    </source>
</reference>
<dbReference type="Gene3D" id="1.25.40.390">
    <property type="match status" value="1"/>
</dbReference>
<feature type="domain" description="RagB/SusD" evidence="6">
    <location>
        <begin position="267"/>
        <end position="521"/>
    </location>
</feature>
<evidence type="ECO:0000256" key="2">
    <source>
        <dbReference type="ARBA" id="ARBA00006275"/>
    </source>
</evidence>
<feature type="domain" description="SusD-like N-terminal" evidence="7">
    <location>
        <begin position="47"/>
        <end position="195"/>
    </location>
</feature>
<comment type="similarity">
    <text evidence="2">Belongs to the SusD family.</text>
</comment>
<dbReference type="PROSITE" id="PS51257">
    <property type="entry name" value="PROKAR_LIPOPROTEIN"/>
    <property type="match status" value="1"/>
</dbReference>
<dbReference type="RefSeq" id="WP_079721906.1">
    <property type="nucleotide sequence ID" value="NZ_FUYY01000008.1"/>
</dbReference>
<dbReference type="EMBL" id="FUYY01000008">
    <property type="protein sequence ID" value="SKB80496.1"/>
    <property type="molecule type" value="Genomic_DNA"/>
</dbReference>
<sequence>MKKIQLILIIFLVSLLQACSLEKEEFNKITPDNFYNSEQDAKLAIAALYNNSITKVGTWSPGLFVQNINSVQLVTDISAGDMMMCSYGDNPWEYLRQHEWAENNGFGTNNFFHYYNHISNARIVANQIGEMTTVSEDKKSELMAEAFAVGGWKAFILYDLYGPVPYPTDEMLASPGDIEYPERPSNEEFVEIIESLFADKDKLMDADFGSNFGRMNKGLANFILMRLYMLEAARTGDDSFWQKAKESAEAIISSGSYELQRSYTEVFSKSNQKNREIVFATPSDYSFNVNMWHSEALPNNYPAEINRGAGSWGGYKLLWSFYDTYAPNDQRLSTIAASYTTDDGVLVNRENPVNDRHGVGDGAIPVKYDTDTDQVGNFQGHDFIVYRYAEVLLAMSEILNELGETDSVNAPIITQQANDGELLKSDGGNNAFSFINAVRVRAGLKPLQGLGKSELRDALLQERGHELYAEGVRRADLIRYQRITNGNGVKKFDEDTNKFLFPIPVGYINEYKGNLKQNPGY</sequence>
<evidence type="ECO:0000259" key="7">
    <source>
        <dbReference type="Pfam" id="PF14322"/>
    </source>
</evidence>
<evidence type="ECO:0000256" key="3">
    <source>
        <dbReference type="ARBA" id="ARBA00022729"/>
    </source>
</evidence>
<evidence type="ECO:0000256" key="4">
    <source>
        <dbReference type="ARBA" id="ARBA00023136"/>
    </source>
</evidence>
<dbReference type="InterPro" id="IPR011990">
    <property type="entry name" value="TPR-like_helical_dom_sf"/>
</dbReference>